<feature type="signal peptide" evidence="2">
    <location>
        <begin position="1"/>
        <end position="22"/>
    </location>
</feature>
<comment type="similarity">
    <text evidence="1">Belongs to the bacterial solute-binding protein 8 family.</text>
</comment>
<dbReference type="SUPFAM" id="SSF53807">
    <property type="entry name" value="Helical backbone' metal receptor"/>
    <property type="match status" value="1"/>
</dbReference>
<protein>
    <submittedName>
        <fullName evidence="4">ABC transporter substrate-binding protein</fullName>
    </submittedName>
</protein>
<dbReference type="InterPro" id="IPR050902">
    <property type="entry name" value="ABC_Transporter_SBP"/>
</dbReference>
<comment type="caution">
    <text evidence="4">The sequence shown here is derived from an EMBL/GenBank/DDBJ whole genome shotgun (WGS) entry which is preliminary data.</text>
</comment>
<dbReference type="InterPro" id="IPR002491">
    <property type="entry name" value="ABC_transptr_periplasmic_BD"/>
</dbReference>
<keyword evidence="5" id="KW-1185">Reference proteome</keyword>
<proteinExistence type="inferred from homology"/>
<feature type="chain" id="PRO_5040787749" evidence="2">
    <location>
        <begin position="23"/>
        <end position="355"/>
    </location>
</feature>
<evidence type="ECO:0000313" key="5">
    <source>
        <dbReference type="Proteomes" id="UP001140817"/>
    </source>
</evidence>
<dbReference type="PROSITE" id="PS51257">
    <property type="entry name" value="PROKAR_LIPOPROTEIN"/>
    <property type="match status" value="1"/>
</dbReference>
<evidence type="ECO:0000256" key="1">
    <source>
        <dbReference type="ARBA" id="ARBA00008814"/>
    </source>
</evidence>
<reference evidence="4" key="1">
    <citation type="submission" date="2022-07" db="EMBL/GenBank/DDBJ databases">
        <title>Enhanced cultured diversity of the mouse gut microbiota enables custom-made synthetic communities.</title>
        <authorList>
            <person name="Afrizal A."/>
        </authorList>
    </citation>
    <scope>NUCLEOTIDE SEQUENCE</scope>
    <source>
        <strain evidence="4">DSM 29186</strain>
    </source>
</reference>
<dbReference type="Proteomes" id="UP001140817">
    <property type="component" value="Unassembled WGS sequence"/>
</dbReference>
<gene>
    <name evidence="4" type="ORF">NSA58_14210</name>
</gene>
<evidence type="ECO:0000259" key="3">
    <source>
        <dbReference type="PROSITE" id="PS50983"/>
    </source>
</evidence>
<dbReference type="PANTHER" id="PTHR30535">
    <property type="entry name" value="VITAMIN B12-BINDING PROTEIN"/>
    <property type="match status" value="1"/>
</dbReference>
<evidence type="ECO:0000313" key="4">
    <source>
        <dbReference type="EMBL" id="MCR1823941.1"/>
    </source>
</evidence>
<keyword evidence="2" id="KW-0732">Signal</keyword>
<sequence length="355" mass="39159">MKIGLKKKLSLMLSLVMVTAMVGCSSTDGSTEKGNKETHKVVDTYGRYVDVPKDVETVAILNSGVYDLVCGLGAADKVVGVTDTTKILPNDTEKEIVGTWKEPNVEKILELKPDVVFGYKQYMKAESAKQIEDAGIALVYIDAYKAENMASEISTLGLILGKEEQAKEYLAFLNKYTDIINERLAELPEEEKVNVYWEGYSDYTTVAKGTGGHGVIDLAGGVNIAGNEPVEYPKISDEWVIEKNPNVIVKVASNTEATLGLGVEDDSKAKKLYDTLVSRQGWNQLKAVKNNKTYIISNEIATSPQGSVIGSLYLATWLYPDKFEDIKPEEVHKEMLEKFYGLDGKGIWTYVPNSK</sequence>
<dbReference type="PANTHER" id="PTHR30535:SF34">
    <property type="entry name" value="MOLYBDATE-BINDING PROTEIN MOLA"/>
    <property type="match status" value="1"/>
</dbReference>
<accession>A0A9X2MGZ8</accession>
<feature type="domain" description="Fe/B12 periplasmic-binding" evidence="3">
    <location>
        <begin position="57"/>
        <end position="326"/>
    </location>
</feature>
<dbReference type="RefSeq" id="WP_052233132.1">
    <property type="nucleotide sequence ID" value="NZ_JANKBY010000215.1"/>
</dbReference>
<dbReference type="EMBL" id="JANKBY010000215">
    <property type="protein sequence ID" value="MCR1823941.1"/>
    <property type="molecule type" value="Genomic_DNA"/>
</dbReference>
<dbReference type="Gene3D" id="3.40.50.1980">
    <property type="entry name" value="Nitrogenase molybdenum iron protein domain"/>
    <property type="match status" value="2"/>
</dbReference>
<dbReference type="AlphaFoldDB" id="A0A9X2MGZ8"/>
<name>A0A9X2MGZ8_9FIRM</name>
<dbReference type="Pfam" id="PF01497">
    <property type="entry name" value="Peripla_BP_2"/>
    <property type="match status" value="1"/>
</dbReference>
<organism evidence="4 5">
    <name type="scientific">Terrisporobacter muris</name>
    <dbReference type="NCBI Taxonomy" id="2963284"/>
    <lineage>
        <taxon>Bacteria</taxon>
        <taxon>Bacillati</taxon>
        <taxon>Bacillota</taxon>
        <taxon>Clostridia</taxon>
        <taxon>Peptostreptococcales</taxon>
        <taxon>Peptostreptococcaceae</taxon>
        <taxon>Terrisporobacter</taxon>
    </lineage>
</organism>
<evidence type="ECO:0000256" key="2">
    <source>
        <dbReference type="SAM" id="SignalP"/>
    </source>
</evidence>
<dbReference type="PROSITE" id="PS50983">
    <property type="entry name" value="FE_B12_PBP"/>
    <property type="match status" value="1"/>
</dbReference>